<dbReference type="EMBL" id="JBBLXS010000313">
    <property type="protein sequence ID" value="MEK0187170.1"/>
    <property type="molecule type" value="Genomic_DNA"/>
</dbReference>
<proteinExistence type="predicted"/>
<name>A0ABU8YRU6_9CYAN</name>
<accession>A0ABU8YRU6</accession>
<sequence length="677" mass="74925">MAILKAGGAYVPLDPAYPKERLATILDRTRLQLILTQKHLAADFHHTGISLCCLDTQWAEIATESTELAPTPTTPNRLAYIMYTSGSTGNPQGVEITIGQVERYLHAVNKFACIQPDDVYLHTASFAFSSSIRQLFLPLAQGAKVVIASTENTKNLLSLIELIHTEQITVFDTVASVWNYLLIALEQRGTQLVDTQLRLLIFSGGLLTAQLLNRVHSQFPHPPQTINIYGQTETIGVCAYPIPSDFSKEDGYVPVGTAYPHNQLYVLDEQFQPVAATEIGELHIGGRSLPRGYLNNPQLNQRKFIPNPFATSARSDKQPELLYKTGDLARYLADGNLEIVGRQDFQVKIRGMRVEIEEIETVLMQHPDVQQAAVIGRKDRNGEQTIVAYLVANGQPIDLSQLRSFLQPKLADYMMPSAFEMLDALPLTPNKKLDRHRLPVPSRAQVTVVAARDRLEVELVAIWEKVLGVAPIGINDNFFDLGGHSLLTLSLSNEIEKTLNTKLPVAALFQLTTVEKMASFFQHENRSSAGGSTQEPIIDSATATELFNDSSPEYSGLTTEEYRTLLAIVAGRKGKRPRQNSLMVAISEQGVKPPLFFCASASEESLPLAKNLGQEQPFYFLESGLVVTGNVESKIKAIAAHHVKDILLIQPEPPYLRISITTCSRNSFFHPKCFVAK</sequence>
<keyword evidence="1" id="KW-0596">Phosphopantetheine</keyword>
<dbReference type="Gene3D" id="2.30.38.10">
    <property type="entry name" value="Luciferase, Domain 3"/>
    <property type="match status" value="1"/>
</dbReference>
<dbReference type="Proteomes" id="UP001384579">
    <property type="component" value="Unassembled WGS sequence"/>
</dbReference>
<dbReference type="SUPFAM" id="SSF47336">
    <property type="entry name" value="ACP-like"/>
    <property type="match status" value="1"/>
</dbReference>
<organism evidence="4 5">
    <name type="scientific">Microcoleus anatoxicus PTRS2</name>
    <dbReference type="NCBI Taxonomy" id="2705321"/>
    <lineage>
        <taxon>Bacteria</taxon>
        <taxon>Bacillati</taxon>
        <taxon>Cyanobacteriota</taxon>
        <taxon>Cyanophyceae</taxon>
        <taxon>Oscillatoriophycideae</taxon>
        <taxon>Oscillatoriales</taxon>
        <taxon>Microcoleaceae</taxon>
        <taxon>Microcoleus</taxon>
        <taxon>Microcoleus anatoxicus</taxon>
    </lineage>
</organism>
<feature type="domain" description="Carrier" evidence="3">
    <location>
        <begin position="450"/>
        <end position="525"/>
    </location>
</feature>
<dbReference type="InterPro" id="IPR010071">
    <property type="entry name" value="AA_adenyl_dom"/>
</dbReference>
<evidence type="ECO:0000313" key="4">
    <source>
        <dbReference type="EMBL" id="MEK0187170.1"/>
    </source>
</evidence>
<evidence type="ECO:0000313" key="5">
    <source>
        <dbReference type="Proteomes" id="UP001384579"/>
    </source>
</evidence>
<dbReference type="Gene3D" id="3.40.50.980">
    <property type="match status" value="2"/>
</dbReference>
<keyword evidence="2" id="KW-0597">Phosphoprotein</keyword>
<dbReference type="InterPro" id="IPR029058">
    <property type="entry name" value="AB_hydrolase_fold"/>
</dbReference>
<protein>
    <submittedName>
        <fullName evidence="4">Amino acid adenylation domain-containing protein</fullName>
    </submittedName>
</protein>
<dbReference type="CDD" id="cd05930">
    <property type="entry name" value="A_NRPS"/>
    <property type="match status" value="1"/>
</dbReference>
<dbReference type="Pfam" id="PF00501">
    <property type="entry name" value="AMP-binding"/>
    <property type="match status" value="1"/>
</dbReference>
<dbReference type="PANTHER" id="PTHR45527">
    <property type="entry name" value="NONRIBOSOMAL PEPTIDE SYNTHETASE"/>
    <property type="match status" value="1"/>
</dbReference>
<dbReference type="InterPro" id="IPR020806">
    <property type="entry name" value="PKS_PP-bd"/>
</dbReference>
<dbReference type="PROSITE" id="PS50075">
    <property type="entry name" value="CARRIER"/>
    <property type="match status" value="1"/>
</dbReference>
<gene>
    <name evidence="4" type="ORF">WMG39_20290</name>
</gene>
<dbReference type="InterPro" id="IPR025110">
    <property type="entry name" value="AMP-bd_C"/>
</dbReference>
<dbReference type="NCBIfam" id="TIGR01733">
    <property type="entry name" value="AA-adenyl-dom"/>
    <property type="match status" value="1"/>
</dbReference>
<dbReference type="InterPro" id="IPR000873">
    <property type="entry name" value="AMP-dep_synth/lig_dom"/>
</dbReference>
<keyword evidence="5" id="KW-1185">Reference proteome</keyword>
<reference evidence="4 5" key="1">
    <citation type="journal article" date="2020" name="Harmful Algae">
        <title>Molecular and morphological characterization of a novel dihydroanatoxin-a producing Microcoleus species (cyanobacteria) from the Russian River, California, USA.</title>
        <authorList>
            <person name="Conklin K.Y."/>
            <person name="Stancheva R."/>
            <person name="Otten T.G."/>
            <person name="Fadness R."/>
            <person name="Boyer G.L."/>
            <person name="Read B."/>
            <person name="Zhang X."/>
            <person name="Sheath R.G."/>
        </authorList>
    </citation>
    <scope>NUCLEOTIDE SEQUENCE [LARGE SCALE GENOMIC DNA]</scope>
    <source>
        <strain evidence="4 5">PTRS2</strain>
    </source>
</reference>
<dbReference type="SUPFAM" id="SSF56801">
    <property type="entry name" value="Acetyl-CoA synthetase-like"/>
    <property type="match status" value="1"/>
</dbReference>
<dbReference type="Gene3D" id="1.10.1200.10">
    <property type="entry name" value="ACP-like"/>
    <property type="match status" value="1"/>
</dbReference>
<dbReference type="InterPro" id="IPR036736">
    <property type="entry name" value="ACP-like_sf"/>
</dbReference>
<dbReference type="Gene3D" id="3.40.50.1820">
    <property type="entry name" value="alpha/beta hydrolase"/>
    <property type="match status" value="1"/>
</dbReference>
<dbReference type="InterPro" id="IPR045851">
    <property type="entry name" value="AMP-bd_C_sf"/>
</dbReference>
<dbReference type="SMART" id="SM00823">
    <property type="entry name" value="PKS_PP"/>
    <property type="match status" value="1"/>
</dbReference>
<evidence type="ECO:0000256" key="1">
    <source>
        <dbReference type="ARBA" id="ARBA00022450"/>
    </source>
</evidence>
<evidence type="ECO:0000259" key="3">
    <source>
        <dbReference type="PROSITE" id="PS50075"/>
    </source>
</evidence>
<dbReference type="PANTHER" id="PTHR45527:SF1">
    <property type="entry name" value="FATTY ACID SYNTHASE"/>
    <property type="match status" value="1"/>
</dbReference>
<dbReference type="InterPro" id="IPR009081">
    <property type="entry name" value="PP-bd_ACP"/>
</dbReference>
<dbReference type="Gene3D" id="3.30.300.30">
    <property type="match status" value="1"/>
</dbReference>
<comment type="caution">
    <text evidence="4">The sequence shown here is derived from an EMBL/GenBank/DDBJ whole genome shotgun (WGS) entry which is preliminary data.</text>
</comment>
<evidence type="ECO:0000256" key="2">
    <source>
        <dbReference type="ARBA" id="ARBA00022553"/>
    </source>
</evidence>
<dbReference type="Pfam" id="PF13193">
    <property type="entry name" value="AMP-binding_C"/>
    <property type="match status" value="1"/>
</dbReference>
<dbReference type="Pfam" id="PF00550">
    <property type="entry name" value="PP-binding"/>
    <property type="match status" value="1"/>
</dbReference>